<accession>A0A7L6AQW6</accession>
<keyword evidence="1" id="KW-0472">Membrane</keyword>
<dbReference type="AlphaFoldDB" id="A0A7L6AQW6"/>
<proteinExistence type="predicted"/>
<organism evidence="2 3">
    <name type="scientific">Candidatus Thiothrix singaporensis</name>
    <dbReference type="NCBI Taxonomy" id="2799669"/>
    <lineage>
        <taxon>Bacteria</taxon>
        <taxon>Pseudomonadati</taxon>
        <taxon>Pseudomonadota</taxon>
        <taxon>Gammaproteobacteria</taxon>
        <taxon>Thiotrichales</taxon>
        <taxon>Thiotrichaceae</taxon>
        <taxon>Thiothrix</taxon>
    </lineage>
</organism>
<dbReference type="KEGG" id="this:HZT40_08035"/>
<evidence type="ECO:0000256" key="1">
    <source>
        <dbReference type="SAM" id="Phobius"/>
    </source>
</evidence>
<protein>
    <submittedName>
        <fullName evidence="2">Uncharacterized protein</fullName>
    </submittedName>
</protein>
<keyword evidence="3" id="KW-1185">Reference proteome</keyword>
<sequence>MENNSATDKATEIRPSPDVVANWMFSLLPIGVAFVFMWCSFLPLTWKTPIFSLLTGQLLLLWGWRLTGLCMVCGKNISVQC</sequence>
<reference evidence="2" key="1">
    <citation type="submission" date="2020-06" db="EMBL/GenBank/DDBJ databases">
        <title>Analysis procedures for assessing recovery of high quality, complete, closed genomes from Nanopore long read metagenome sequencing.</title>
        <authorList>
            <person name="Bessarab I."/>
            <person name="Arumugam K."/>
            <person name="Haryono M."/>
            <person name="Liu X."/>
            <person name="Roy S."/>
            <person name="Zuniga-Montanez R.E."/>
            <person name="Qiu G."/>
            <person name="Drautz-Moses D.I."/>
            <person name="Law Y.Y."/>
            <person name="Wuertz S."/>
            <person name="Lauro F.M."/>
            <person name="Huson D.H."/>
            <person name="Williams R.B."/>
        </authorList>
    </citation>
    <scope>NUCLEOTIDE SEQUENCE [LARGE SCALE GENOMIC DNA]</scope>
    <source>
        <strain evidence="2">SSD2</strain>
    </source>
</reference>
<feature type="transmembrane region" description="Helical" evidence="1">
    <location>
        <begin position="20"/>
        <end position="44"/>
    </location>
</feature>
<evidence type="ECO:0000313" key="3">
    <source>
        <dbReference type="Proteomes" id="UP000510621"/>
    </source>
</evidence>
<dbReference type="Proteomes" id="UP000510621">
    <property type="component" value="Chromosome"/>
</dbReference>
<gene>
    <name evidence="2" type="ORF">HZT40_08035</name>
</gene>
<dbReference type="EMBL" id="CP059265">
    <property type="protein sequence ID" value="QLQ31545.1"/>
    <property type="molecule type" value="Genomic_DNA"/>
</dbReference>
<keyword evidence="1" id="KW-0812">Transmembrane</keyword>
<name>A0A7L6AQW6_9GAMM</name>
<evidence type="ECO:0000313" key="2">
    <source>
        <dbReference type="EMBL" id="QLQ31545.1"/>
    </source>
</evidence>
<keyword evidence="1" id="KW-1133">Transmembrane helix</keyword>